<name>A0ABQ6N2L5_9STRA</name>
<dbReference type="Proteomes" id="UP001165060">
    <property type="component" value="Unassembled WGS sequence"/>
</dbReference>
<evidence type="ECO:0000256" key="1">
    <source>
        <dbReference type="ARBA" id="ARBA00004651"/>
    </source>
</evidence>
<evidence type="ECO:0000256" key="9">
    <source>
        <dbReference type="ARBA" id="ARBA00023303"/>
    </source>
</evidence>
<evidence type="ECO:0000256" key="3">
    <source>
        <dbReference type="ARBA" id="ARBA00022475"/>
    </source>
</evidence>
<evidence type="ECO:0000313" key="13">
    <source>
        <dbReference type="Proteomes" id="UP001165060"/>
    </source>
</evidence>
<evidence type="ECO:0000256" key="7">
    <source>
        <dbReference type="ARBA" id="ARBA00023065"/>
    </source>
</evidence>
<keyword evidence="6 11" id="KW-1133">Transmembrane helix</keyword>
<evidence type="ECO:0000256" key="6">
    <source>
        <dbReference type="ARBA" id="ARBA00022989"/>
    </source>
</evidence>
<dbReference type="Gene3D" id="1.20.120.350">
    <property type="entry name" value="Voltage-gated potassium channels. Chain C"/>
    <property type="match status" value="1"/>
</dbReference>
<feature type="region of interest" description="Disordered" evidence="10">
    <location>
        <begin position="288"/>
        <end position="311"/>
    </location>
</feature>
<feature type="region of interest" description="Disordered" evidence="10">
    <location>
        <begin position="14"/>
        <end position="65"/>
    </location>
</feature>
<keyword evidence="2" id="KW-0813">Transport</keyword>
<proteinExistence type="predicted"/>
<dbReference type="InterPro" id="IPR027359">
    <property type="entry name" value="Volt_channel_dom_sf"/>
</dbReference>
<evidence type="ECO:0000256" key="4">
    <source>
        <dbReference type="ARBA" id="ARBA00022692"/>
    </source>
</evidence>
<dbReference type="EMBL" id="BRYB01002015">
    <property type="protein sequence ID" value="GMI38152.1"/>
    <property type="molecule type" value="Genomic_DNA"/>
</dbReference>
<dbReference type="PANTHER" id="PTHR46480">
    <property type="entry name" value="F20B24.22"/>
    <property type="match status" value="1"/>
</dbReference>
<evidence type="ECO:0000256" key="5">
    <source>
        <dbReference type="ARBA" id="ARBA00022882"/>
    </source>
</evidence>
<comment type="subcellular location">
    <subcellularLocation>
        <location evidence="1">Cell membrane</location>
        <topology evidence="1">Multi-pass membrane protein</topology>
    </subcellularLocation>
</comment>
<keyword evidence="4 11" id="KW-0812">Transmembrane</keyword>
<dbReference type="InterPro" id="IPR031846">
    <property type="entry name" value="Hvcn1"/>
</dbReference>
<keyword evidence="8 11" id="KW-0472">Membrane</keyword>
<organism evidence="12 13">
    <name type="scientific">Tetraparma gracilis</name>
    <dbReference type="NCBI Taxonomy" id="2962635"/>
    <lineage>
        <taxon>Eukaryota</taxon>
        <taxon>Sar</taxon>
        <taxon>Stramenopiles</taxon>
        <taxon>Ochrophyta</taxon>
        <taxon>Bolidophyceae</taxon>
        <taxon>Parmales</taxon>
        <taxon>Triparmaceae</taxon>
        <taxon>Tetraparma</taxon>
    </lineage>
</organism>
<keyword evidence="9" id="KW-0407">Ion channel</keyword>
<accession>A0ABQ6N2L5</accession>
<feature type="compositionally biased region" description="Low complexity" evidence="10">
    <location>
        <begin position="27"/>
        <end position="36"/>
    </location>
</feature>
<comment type="caution">
    <text evidence="12">The sequence shown here is derived from an EMBL/GenBank/DDBJ whole genome shotgun (WGS) entry which is preliminary data.</text>
</comment>
<feature type="compositionally biased region" description="Pro residues" evidence="10">
    <location>
        <begin position="52"/>
        <end position="64"/>
    </location>
</feature>
<reference evidence="12 13" key="1">
    <citation type="journal article" date="2023" name="Commun. Biol.">
        <title>Genome analysis of Parmales, the sister group of diatoms, reveals the evolutionary specialization of diatoms from phago-mixotrophs to photoautotrophs.</title>
        <authorList>
            <person name="Ban H."/>
            <person name="Sato S."/>
            <person name="Yoshikawa S."/>
            <person name="Yamada K."/>
            <person name="Nakamura Y."/>
            <person name="Ichinomiya M."/>
            <person name="Sato N."/>
            <person name="Blanc-Mathieu R."/>
            <person name="Endo H."/>
            <person name="Kuwata A."/>
            <person name="Ogata H."/>
        </authorList>
    </citation>
    <scope>NUCLEOTIDE SEQUENCE [LARGE SCALE GENOMIC DNA]</scope>
</reference>
<evidence type="ECO:0000256" key="8">
    <source>
        <dbReference type="ARBA" id="ARBA00023136"/>
    </source>
</evidence>
<evidence type="ECO:0000256" key="2">
    <source>
        <dbReference type="ARBA" id="ARBA00022448"/>
    </source>
</evidence>
<evidence type="ECO:0000256" key="10">
    <source>
        <dbReference type="SAM" id="MobiDB-lite"/>
    </source>
</evidence>
<protein>
    <recommendedName>
        <fullName evidence="14">Hydrogen voltage-gated channel 1</fullName>
    </recommendedName>
</protein>
<evidence type="ECO:0008006" key="14">
    <source>
        <dbReference type="Google" id="ProtNLM"/>
    </source>
</evidence>
<keyword evidence="5" id="KW-0851">Voltage-gated channel</keyword>
<keyword evidence="13" id="KW-1185">Reference proteome</keyword>
<dbReference type="PANTHER" id="PTHR46480:SF1">
    <property type="entry name" value="VOLTAGE-GATED HYDROGEN CHANNEL 1"/>
    <property type="match status" value="1"/>
</dbReference>
<evidence type="ECO:0000313" key="12">
    <source>
        <dbReference type="EMBL" id="GMI38152.1"/>
    </source>
</evidence>
<keyword evidence="7" id="KW-0406">Ion transport</keyword>
<sequence length="311" mass="34190">MAADLNTFQEYHALKTRQRMAEEAEEAAGGTESSTEPVPICLPAEGESDGAPAPPPNASKPPPAQSITASSSKLLELPEVQSLVLLLIYVDLLSTTFLLLLSSDQGLDLISFMSPSVRYSLMRAVESFSGFTLFFFLLELGILLFTHGARFLSHAGYLLDGTILSLCLYSDLTGNLPGIRLLGFLRVWRLARFLNTLVSSERDLRDDAVALHAMERKKSSEVQAMKLLAEDALKREIESRKRVESMLRGYKDEVETLSEALKIAAVDIAEAAMDQMREDAEGELVGEDEFFEEGGGEGGFVVNRDGTFEER</sequence>
<gene>
    <name evidence="12" type="ORF">TeGR_g14387</name>
</gene>
<feature type="transmembrane region" description="Helical" evidence="11">
    <location>
        <begin position="121"/>
        <end position="145"/>
    </location>
</feature>
<evidence type="ECO:0000256" key="11">
    <source>
        <dbReference type="SAM" id="Phobius"/>
    </source>
</evidence>
<keyword evidence="3" id="KW-1003">Cell membrane</keyword>